<dbReference type="AlphaFoldDB" id="A0A2N0WIA9"/>
<dbReference type="EMBL" id="PISJ01000005">
    <property type="protein sequence ID" value="PKF35550.1"/>
    <property type="molecule type" value="Genomic_DNA"/>
</dbReference>
<reference evidence="1 2" key="1">
    <citation type="submission" date="2017-12" db="EMBL/GenBank/DDBJ databases">
        <title>Draft Genome sequences of multiple microbial strains isolated from spacecraft associated surfaces.</title>
        <authorList>
            <person name="Seuylemezian A."/>
            <person name="Vaishampayan P."/>
            <person name="Venkateswaran K."/>
        </authorList>
    </citation>
    <scope>NUCLEOTIDE SEQUENCE [LARGE SCALE GENOMIC DNA]</scope>
    <source>
        <strain evidence="1 2">2P01AA</strain>
    </source>
</reference>
<gene>
    <name evidence="1" type="ORF">CW311_04475</name>
</gene>
<dbReference type="RefSeq" id="WP_101235771.1">
    <property type="nucleotide sequence ID" value="NZ_PISJ01000005.1"/>
</dbReference>
<organism evidence="1 2">
    <name type="scientific">Acinetobacter proteolyticus</name>
    <dbReference type="NCBI Taxonomy" id="1776741"/>
    <lineage>
        <taxon>Bacteria</taxon>
        <taxon>Pseudomonadati</taxon>
        <taxon>Pseudomonadota</taxon>
        <taxon>Gammaproteobacteria</taxon>
        <taxon>Moraxellales</taxon>
        <taxon>Moraxellaceae</taxon>
        <taxon>Acinetobacter</taxon>
    </lineage>
</organism>
<protein>
    <submittedName>
        <fullName evidence="1">Uncharacterized protein</fullName>
    </submittedName>
</protein>
<dbReference type="Proteomes" id="UP000233553">
    <property type="component" value="Unassembled WGS sequence"/>
</dbReference>
<evidence type="ECO:0000313" key="2">
    <source>
        <dbReference type="Proteomes" id="UP000233553"/>
    </source>
</evidence>
<proteinExistence type="predicted"/>
<sequence>MDINSTALKITTPHGSLFAIFPNDAQNCELHGFDVKAVHYFKSNLDQLFKEHGRPLTLEQLEPEELMLFGNRGDLEIKITDDFDREELTLL</sequence>
<evidence type="ECO:0000313" key="1">
    <source>
        <dbReference type="EMBL" id="PKF35550.1"/>
    </source>
</evidence>
<accession>A0A2N0WIA9</accession>
<comment type="caution">
    <text evidence="1">The sequence shown here is derived from an EMBL/GenBank/DDBJ whole genome shotgun (WGS) entry which is preliminary data.</text>
</comment>
<name>A0A2N0WIA9_9GAMM</name>